<feature type="compositionally biased region" description="Pro residues" evidence="1">
    <location>
        <begin position="78"/>
        <end position="107"/>
    </location>
</feature>
<keyword evidence="4" id="KW-1185">Reference proteome</keyword>
<protein>
    <submittedName>
        <fullName evidence="3">Uncharacterized protein</fullName>
    </submittedName>
</protein>
<feature type="chain" id="PRO_5035478471" evidence="2">
    <location>
        <begin position="16"/>
        <end position="441"/>
    </location>
</feature>
<evidence type="ECO:0000256" key="1">
    <source>
        <dbReference type="SAM" id="MobiDB-lite"/>
    </source>
</evidence>
<sequence length="441" mass="49742">MNLFLLLIAYQYYVANQPESSPSAHSTSTPPWKRFCKKTHKKHCPIYTMSNTDMPCYCSGHRGCCHNHTAITTSNPPVNQPNSPPVAQPDSPPPPQGAPADNPPPYTPVDHEQPTPLQQLSLRKRLATALRIIIQPQLPLDLESQPLLPPGSSNEAKCQGTFAPLTDPEKNTLEPSSQSADRQSEASPAPPIGGLSSRMIFDSSSTLGPVYYALPYHLSLDHLACIRRRLEPSTKPVAIPELTFIEKATSETGQWLSWYYETYFHRDTFLQRQMVECYHFKGDKSSHQFRSCPHQTLVISDLSFGKKNGFVEIQATITNEPGRCPSHTKERWSSSNGRHVHIVACTKCYSDAECVLRVNSDRVLIKYTCFRDVGPGTSLEHPKWQSLLTGSTCPDRQDAHNLWVYSRVWRVADRLNRPELYEYTHKTPSGFLDMRTDRRGL</sequence>
<dbReference type="Proteomes" id="UP000813444">
    <property type="component" value="Unassembled WGS sequence"/>
</dbReference>
<evidence type="ECO:0000313" key="4">
    <source>
        <dbReference type="Proteomes" id="UP000813444"/>
    </source>
</evidence>
<keyword evidence="2" id="KW-0732">Signal</keyword>
<evidence type="ECO:0000313" key="3">
    <source>
        <dbReference type="EMBL" id="KAH7310468.1"/>
    </source>
</evidence>
<gene>
    <name evidence="3" type="ORF">B0I35DRAFT_439104</name>
</gene>
<comment type="caution">
    <text evidence="3">The sequence shown here is derived from an EMBL/GenBank/DDBJ whole genome shotgun (WGS) entry which is preliminary data.</text>
</comment>
<evidence type="ECO:0000256" key="2">
    <source>
        <dbReference type="SAM" id="SignalP"/>
    </source>
</evidence>
<feature type="signal peptide" evidence="2">
    <location>
        <begin position="1"/>
        <end position="15"/>
    </location>
</feature>
<dbReference type="OrthoDB" id="4763424at2759"/>
<organism evidence="3 4">
    <name type="scientific">Stachybotrys elegans</name>
    <dbReference type="NCBI Taxonomy" id="80388"/>
    <lineage>
        <taxon>Eukaryota</taxon>
        <taxon>Fungi</taxon>
        <taxon>Dikarya</taxon>
        <taxon>Ascomycota</taxon>
        <taxon>Pezizomycotina</taxon>
        <taxon>Sordariomycetes</taxon>
        <taxon>Hypocreomycetidae</taxon>
        <taxon>Hypocreales</taxon>
        <taxon>Stachybotryaceae</taxon>
        <taxon>Stachybotrys</taxon>
    </lineage>
</organism>
<dbReference type="AlphaFoldDB" id="A0A8K0SIE0"/>
<feature type="region of interest" description="Disordered" evidence="1">
    <location>
        <begin position="73"/>
        <end position="113"/>
    </location>
</feature>
<reference evidence="3" key="1">
    <citation type="journal article" date="2021" name="Nat. Commun.">
        <title>Genetic determinants of endophytism in the Arabidopsis root mycobiome.</title>
        <authorList>
            <person name="Mesny F."/>
            <person name="Miyauchi S."/>
            <person name="Thiergart T."/>
            <person name="Pickel B."/>
            <person name="Atanasova L."/>
            <person name="Karlsson M."/>
            <person name="Huettel B."/>
            <person name="Barry K.W."/>
            <person name="Haridas S."/>
            <person name="Chen C."/>
            <person name="Bauer D."/>
            <person name="Andreopoulos W."/>
            <person name="Pangilinan J."/>
            <person name="LaButti K."/>
            <person name="Riley R."/>
            <person name="Lipzen A."/>
            <person name="Clum A."/>
            <person name="Drula E."/>
            <person name="Henrissat B."/>
            <person name="Kohler A."/>
            <person name="Grigoriev I.V."/>
            <person name="Martin F.M."/>
            <person name="Hacquard S."/>
        </authorList>
    </citation>
    <scope>NUCLEOTIDE SEQUENCE</scope>
    <source>
        <strain evidence="3">MPI-CAGE-CH-0235</strain>
    </source>
</reference>
<proteinExistence type="predicted"/>
<dbReference type="EMBL" id="JAGPNK010000012">
    <property type="protein sequence ID" value="KAH7310468.1"/>
    <property type="molecule type" value="Genomic_DNA"/>
</dbReference>
<feature type="region of interest" description="Disordered" evidence="1">
    <location>
        <begin position="144"/>
        <end position="195"/>
    </location>
</feature>
<accession>A0A8K0SIE0</accession>
<name>A0A8K0SIE0_9HYPO</name>